<protein>
    <submittedName>
        <fullName evidence="1">Uncharacterized protein</fullName>
    </submittedName>
</protein>
<dbReference type="Proteomes" id="UP001293254">
    <property type="component" value="Unassembled WGS sequence"/>
</dbReference>
<evidence type="ECO:0000313" key="1">
    <source>
        <dbReference type="EMBL" id="KAK4438962.1"/>
    </source>
</evidence>
<dbReference type="AlphaFoldDB" id="A0AAE2CY68"/>
<proteinExistence type="predicted"/>
<sequence length="136" mass="14835">MAVISATPTTMSEDAVRKAVTQIACLASMNGYSLFLPIFAKNPPPGCLTVYTAQLTSGLRFSLPRLLVQGFEPSVENFLGALAPKLTTGECFFYLSPHPGLTFIREKPSSNVAWKARFFFIRKAELRGSSWPGACL</sequence>
<dbReference type="EMBL" id="JACGWO010000001">
    <property type="protein sequence ID" value="KAK4438962.1"/>
    <property type="molecule type" value="Genomic_DNA"/>
</dbReference>
<reference evidence="1" key="1">
    <citation type="submission" date="2020-06" db="EMBL/GenBank/DDBJ databases">
        <authorList>
            <person name="Li T."/>
            <person name="Hu X."/>
            <person name="Zhang T."/>
            <person name="Song X."/>
            <person name="Zhang H."/>
            <person name="Dai N."/>
            <person name="Sheng W."/>
            <person name="Hou X."/>
            <person name="Wei L."/>
        </authorList>
    </citation>
    <scope>NUCLEOTIDE SEQUENCE</scope>
    <source>
        <strain evidence="1">3651</strain>
        <tissue evidence="1">Leaf</tissue>
    </source>
</reference>
<accession>A0AAE2CY68</accession>
<reference evidence="1" key="2">
    <citation type="journal article" date="2024" name="Plant">
        <title>Genomic evolution and insights into agronomic trait innovations of Sesamum species.</title>
        <authorList>
            <person name="Miao H."/>
            <person name="Wang L."/>
            <person name="Qu L."/>
            <person name="Liu H."/>
            <person name="Sun Y."/>
            <person name="Le M."/>
            <person name="Wang Q."/>
            <person name="Wei S."/>
            <person name="Zheng Y."/>
            <person name="Lin W."/>
            <person name="Duan Y."/>
            <person name="Cao H."/>
            <person name="Xiong S."/>
            <person name="Wang X."/>
            <person name="Wei L."/>
            <person name="Li C."/>
            <person name="Ma Q."/>
            <person name="Ju M."/>
            <person name="Zhao R."/>
            <person name="Li G."/>
            <person name="Mu C."/>
            <person name="Tian Q."/>
            <person name="Mei H."/>
            <person name="Zhang T."/>
            <person name="Gao T."/>
            <person name="Zhang H."/>
        </authorList>
    </citation>
    <scope>NUCLEOTIDE SEQUENCE</scope>
    <source>
        <strain evidence="1">3651</strain>
    </source>
</reference>
<evidence type="ECO:0000313" key="2">
    <source>
        <dbReference type="Proteomes" id="UP001293254"/>
    </source>
</evidence>
<keyword evidence="2" id="KW-1185">Reference proteome</keyword>
<comment type="caution">
    <text evidence="1">The sequence shown here is derived from an EMBL/GenBank/DDBJ whole genome shotgun (WGS) entry which is preliminary data.</text>
</comment>
<gene>
    <name evidence="1" type="ORF">Salat_0230800</name>
</gene>
<name>A0AAE2CY68_9LAMI</name>
<organism evidence="1 2">
    <name type="scientific">Sesamum alatum</name>
    <dbReference type="NCBI Taxonomy" id="300844"/>
    <lineage>
        <taxon>Eukaryota</taxon>
        <taxon>Viridiplantae</taxon>
        <taxon>Streptophyta</taxon>
        <taxon>Embryophyta</taxon>
        <taxon>Tracheophyta</taxon>
        <taxon>Spermatophyta</taxon>
        <taxon>Magnoliopsida</taxon>
        <taxon>eudicotyledons</taxon>
        <taxon>Gunneridae</taxon>
        <taxon>Pentapetalae</taxon>
        <taxon>asterids</taxon>
        <taxon>lamiids</taxon>
        <taxon>Lamiales</taxon>
        <taxon>Pedaliaceae</taxon>
        <taxon>Sesamum</taxon>
    </lineage>
</organism>